<protein>
    <submittedName>
        <fullName evidence="8">Porin family protein</fullName>
    </submittedName>
</protein>
<dbReference type="InterPro" id="IPR027385">
    <property type="entry name" value="Beta-barrel_OMP"/>
</dbReference>
<reference evidence="8 9" key="1">
    <citation type="submission" date="2018-09" db="EMBL/GenBank/DDBJ databases">
        <authorList>
            <person name="Grouzdev D.S."/>
            <person name="Krutkina M.S."/>
        </authorList>
    </citation>
    <scope>NUCLEOTIDE SEQUENCE [LARGE SCALE GENOMIC DNA]</scope>
    <source>
        <strain evidence="8 9">RmlP001</strain>
    </source>
</reference>
<evidence type="ECO:0000256" key="2">
    <source>
        <dbReference type="ARBA" id="ARBA00022729"/>
    </source>
</evidence>
<keyword evidence="4" id="KW-0998">Cell outer membrane</keyword>
<reference evidence="8 9" key="2">
    <citation type="submission" date="2019-02" db="EMBL/GenBank/DDBJ databases">
        <title>'Lichenibacterium ramalinii' gen. nov. sp. nov., 'Lichenibacterium minor' gen. nov. sp. nov.</title>
        <authorList>
            <person name="Pankratov T."/>
        </authorList>
    </citation>
    <scope>NUCLEOTIDE SEQUENCE [LARGE SCALE GENOMIC DNA]</scope>
    <source>
        <strain evidence="8 9">RmlP001</strain>
    </source>
</reference>
<dbReference type="GO" id="GO:0009279">
    <property type="term" value="C:cell outer membrane"/>
    <property type="evidence" value="ECO:0007669"/>
    <property type="project" value="UniProtKB-SubCell"/>
</dbReference>
<sequence>MKHLLLAAVAMSAVLGGSALSGASAADLPRRSPAYIAPAYAPMFTWTGFYGGINGGYGFGDANGIGRALAGSPSGGLIGGTVGYNYQYQRFVLGLEADFDYASIGNSQTSAGPLTAKSNLNFETTVRARAGYAVDRALFFVTGGYAGGNLHSTTYDTPNNFYAANTNYLNGYAVGAGVEYAFMPNLSGKVEYLYTDLGQAYNFAYTPDVSRIGLSTSNIKAGINYHF</sequence>
<keyword evidence="2 6" id="KW-0732">Signal</keyword>
<evidence type="ECO:0000313" key="9">
    <source>
        <dbReference type="Proteomes" id="UP000289411"/>
    </source>
</evidence>
<evidence type="ECO:0000256" key="5">
    <source>
        <dbReference type="ARBA" id="ARBA00038306"/>
    </source>
</evidence>
<comment type="similarity">
    <text evidence="5">Belongs to the Omp25/RopB family.</text>
</comment>
<dbReference type="Proteomes" id="UP000289411">
    <property type="component" value="Unassembled WGS sequence"/>
</dbReference>
<feature type="domain" description="Outer membrane protein beta-barrel" evidence="7">
    <location>
        <begin position="38"/>
        <end position="227"/>
    </location>
</feature>
<proteinExistence type="inferred from homology"/>
<keyword evidence="3" id="KW-0472">Membrane</keyword>
<keyword evidence="9" id="KW-1185">Reference proteome</keyword>
<feature type="signal peptide" evidence="6">
    <location>
        <begin position="1"/>
        <end position="25"/>
    </location>
</feature>
<evidence type="ECO:0000256" key="6">
    <source>
        <dbReference type="SAM" id="SignalP"/>
    </source>
</evidence>
<dbReference type="InterPro" id="IPR011250">
    <property type="entry name" value="OMP/PagP_B-barrel"/>
</dbReference>
<evidence type="ECO:0000256" key="4">
    <source>
        <dbReference type="ARBA" id="ARBA00023237"/>
    </source>
</evidence>
<dbReference type="Gene3D" id="2.40.160.20">
    <property type="match status" value="1"/>
</dbReference>
<dbReference type="PANTHER" id="PTHR34001">
    <property type="entry name" value="BLL7405 PROTEIN"/>
    <property type="match status" value="1"/>
</dbReference>
<comment type="caution">
    <text evidence="8">The sequence shown here is derived from an EMBL/GenBank/DDBJ whole genome shotgun (WGS) entry which is preliminary data.</text>
</comment>
<dbReference type="Pfam" id="PF13505">
    <property type="entry name" value="OMP_b-brl"/>
    <property type="match status" value="1"/>
</dbReference>
<dbReference type="RefSeq" id="WP_129217295.1">
    <property type="nucleotide sequence ID" value="NZ_QYBC01000001.1"/>
</dbReference>
<evidence type="ECO:0000313" key="8">
    <source>
        <dbReference type="EMBL" id="RYB07823.1"/>
    </source>
</evidence>
<accession>A0A4Q2RKL8</accession>
<evidence type="ECO:0000256" key="1">
    <source>
        <dbReference type="ARBA" id="ARBA00004442"/>
    </source>
</evidence>
<name>A0A4Q2RKL8_9HYPH</name>
<dbReference type="EMBL" id="QYBC01000001">
    <property type="protein sequence ID" value="RYB07823.1"/>
    <property type="molecule type" value="Genomic_DNA"/>
</dbReference>
<dbReference type="SUPFAM" id="SSF56925">
    <property type="entry name" value="OMPA-like"/>
    <property type="match status" value="1"/>
</dbReference>
<feature type="chain" id="PRO_5021029417" evidence="6">
    <location>
        <begin position="26"/>
        <end position="227"/>
    </location>
</feature>
<evidence type="ECO:0000256" key="3">
    <source>
        <dbReference type="ARBA" id="ARBA00023136"/>
    </source>
</evidence>
<organism evidence="8 9">
    <name type="scientific">Lichenibacterium ramalinae</name>
    <dbReference type="NCBI Taxonomy" id="2316527"/>
    <lineage>
        <taxon>Bacteria</taxon>
        <taxon>Pseudomonadati</taxon>
        <taxon>Pseudomonadota</taxon>
        <taxon>Alphaproteobacteria</taxon>
        <taxon>Hyphomicrobiales</taxon>
        <taxon>Lichenihabitantaceae</taxon>
        <taxon>Lichenibacterium</taxon>
    </lineage>
</organism>
<gene>
    <name evidence="8" type="ORF">D3272_01475</name>
</gene>
<dbReference type="OrthoDB" id="9815357at2"/>
<dbReference type="AlphaFoldDB" id="A0A4Q2RKL8"/>
<evidence type="ECO:0000259" key="7">
    <source>
        <dbReference type="Pfam" id="PF13505"/>
    </source>
</evidence>
<dbReference type="InterPro" id="IPR051692">
    <property type="entry name" value="OMP-like"/>
</dbReference>
<dbReference type="PANTHER" id="PTHR34001:SF3">
    <property type="entry name" value="BLL7405 PROTEIN"/>
    <property type="match status" value="1"/>
</dbReference>
<comment type="subcellular location">
    <subcellularLocation>
        <location evidence="1">Cell outer membrane</location>
    </subcellularLocation>
</comment>